<protein>
    <submittedName>
        <fullName evidence="1">Uncharacterized protein</fullName>
    </submittedName>
</protein>
<reference evidence="1" key="1">
    <citation type="submission" date="2014-09" db="EMBL/GenBank/DDBJ databases">
        <title>Draft genome sequence of an oleaginous Mucoromycotina fungus Mucor ambiguus NBRC6742.</title>
        <authorList>
            <person name="Takeda I."/>
            <person name="Yamane N."/>
            <person name="Morita T."/>
            <person name="Tamano K."/>
            <person name="Machida M."/>
            <person name="Baker S."/>
            <person name="Koike H."/>
        </authorList>
    </citation>
    <scope>NUCLEOTIDE SEQUENCE</scope>
    <source>
        <strain evidence="1">NBRC 6742</strain>
    </source>
</reference>
<evidence type="ECO:0000313" key="1">
    <source>
        <dbReference type="EMBL" id="GAN08841.1"/>
    </source>
</evidence>
<organism evidence="1">
    <name type="scientific">Mucor ambiguus</name>
    <dbReference type="NCBI Taxonomy" id="91626"/>
    <lineage>
        <taxon>Eukaryota</taxon>
        <taxon>Fungi</taxon>
        <taxon>Fungi incertae sedis</taxon>
        <taxon>Mucoromycota</taxon>
        <taxon>Mucoromycotina</taxon>
        <taxon>Mucoromycetes</taxon>
        <taxon>Mucorales</taxon>
        <taxon>Mucorineae</taxon>
        <taxon>Mucoraceae</taxon>
        <taxon>Mucor</taxon>
    </lineage>
</organism>
<gene>
    <name evidence="1" type="ORF">MAM1_0227d08358</name>
</gene>
<dbReference type="AlphaFoldDB" id="A0A0C9MDV2"/>
<proteinExistence type="predicted"/>
<sequence>MEANNRDKAIVRPSNISHYNDDYMMGGGTRLLTISNVMKIKGKKGVADVNDDYHEPQEPRHDTLPNCCLEWAFKKEVIN</sequence>
<evidence type="ECO:0000313" key="2">
    <source>
        <dbReference type="Proteomes" id="UP000053815"/>
    </source>
</evidence>
<dbReference type="EMBL" id="DF836516">
    <property type="protein sequence ID" value="GAN08841.1"/>
    <property type="molecule type" value="Genomic_DNA"/>
</dbReference>
<keyword evidence="2" id="KW-1185">Reference proteome</keyword>
<dbReference type="Proteomes" id="UP000053815">
    <property type="component" value="Unassembled WGS sequence"/>
</dbReference>
<name>A0A0C9MDV2_9FUNG</name>
<accession>A0A0C9MDV2</accession>